<dbReference type="EMBL" id="VIGB01000001">
    <property type="protein sequence ID" value="TQF08086.1"/>
    <property type="molecule type" value="Genomic_DNA"/>
</dbReference>
<dbReference type="InterPro" id="IPR046553">
    <property type="entry name" value="DUF6707"/>
</dbReference>
<gene>
    <name evidence="2" type="ORF">E6W39_00675</name>
</gene>
<accession>A0A540WGD1</accession>
<sequence>MAATRTTSTAPSTTELIAGHRKRSAEERAAALLAAVPEGAAGHPEELGEFLLTVVADRAEERQVRLAALQALVAVPGGGPELLRLRRLLDAEPDKAVRRELGAALSGHLGAVVTARAAELAAGSGTPAALRSAARAVKTVRSRSPRDLQKVTSLAYACEAADRLDDARLVATAALGVLFTGDYAIWSPVESALALLWLHAGPEQRPVLRQIIDVGTALPDIARDPLARRLDGELLYSDRISRALAEGNRHTAAGYAQVQVMELALMLAYGGSAAWQAERITERRAADLALLRSIRFWRADMTITQEGRCMGRSGRIMRP</sequence>
<proteinExistence type="predicted"/>
<feature type="region of interest" description="Disordered" evidence="1">
    <location>
        <begin position="1"/>
        <end position="21"/>
    </location>
</feature>
<reference evidence="2 3" key="1">
    <citation type="submission" date="2019-06" db="EMBL/GenBank/DDBJ databases">
        <title>Description of Kitasatospora acidophila sp. nov. isolated from pine grove soil, and reclassification of Streptomyces novaecaesareae to Kitasatospora novaeceasareae comb. nov.</title>
        <authorList>
            <person name="Kim M.J."/>
        </authorList>
    </citation>
    <scope>NUCLEOTIDE SEQUENCE [LARGE SCALE GENOMIC DNA]</scope>
    <source>
        <strain evidence="2 3">MMS16-CNU292</strain>
    </source>
</reference>
<evidence type="ECO:0000313" key="2">
    <source>
        <dbReference type="EMBL" id="TQF08086.1"/>
    </source>
</evidence>
<dbReference type="Proteomes" id="UP000319103">
    <property type="component" value="Unassembled WGS sequence"/>
</dbReference>
<evidence type="ECO:0000256" key="1">
    <source>
        <dbReference type="SAM" id="MobiDB-lite"/>
    </source>
</evidence>
<dbReference type="Pfam" id="PF20453">
    <property type="entry name" value="DUF6707"/>
    <property type="match status" value="1"/>
</dbReference>
<evidence type="ECO:0000313" key="3">
    <source>
        <dbReference type="Proteomes" id="UP000319103"/>
    </source>
</evidence>
<keyword evidence="3" id="KW-1185">Reference proteome</keyword>
<dbReference type="AlphaFoldDB" id="A0A540WGD1"/>
<comment type="caution">
    <text evidence="2">The sequence shown here is derived from an EMBL/GenBank/DDBJ whole genome shotgun (WGS) entry which is preliminary data.</text>
</comment>
<name>A0A540WGD1_9ACTN</name>
<dbReference type="OrthoDB" id="4745525at2"/>
<protein>
    <submittedName>
        <fullName evidence="2">Uncharacterized protein</fullName>
    </submittedName>
</protein>
<dbReference type="RefSeq" id="WP_141631746.1">
    <property type="nucleotide sequence ID" value="NZ_VIGB01000001.1"/>
</dbReference>
<feature type="compositionally biased region" description="Low complexity" evidence="1">
    <location>
        <begin position="1"/>
        <end position="14"/>
    </location>
</feature>
<organism evidence="2 3">
    <name type="scientific">Kitasatospora acidiphila</name>
    <dbReference type="NCBI Taxonomy" id="2567942"/>
    <lineage>
        <taxon>Bacteria</taxon>
        <taxon>Bacillati</taxon>
        <taxon>Actinomycetota</taxon>
        <taxon>Actinomycetes</taxon>
        <taxon>Kitasatosporales</taxon>
        <taxon>Streptomycetaceae</taxon>
        <taxon>Kitasatospora</taxon>
    </lineage>
</organism>